<protein>
    <submittedName>
        <fullName evidence="2">Uncharacterized protein</fullName>
    </submittedName>
</protein>
<name>A0AAV0GKJ9_9ASTE</name>
<feature type="compositionally biased region" description="Polar residues" evidence="1">
    <location>
        <begin position="221"/>
        <end position="253"/>
    </location>
</feature>
<proteinExistence type="predicted"/>
<sequence>MNFRPFSRRNPQPLFKDNRYNTQRFILYSRDRDFSPLPQPQSRGRITKYEEEAPRTQSGFSYPYSCSCRYNSQSRRRWFEESYPRHGKQGEQTTNYAAPFHKPRYNNNFKSNKAKNGLEAGSHFLVRRREARPLRHSFNSLTTAETADDWRVVNNRKRCQSGRPQHFSTAHRHTIPEKLRASGNSNRYHSLIEFPSQTVESDTHPFNDYRKRLDVRKNPNVRLSNSGNDGNSTFGNTNDYGGSNRRPTTSSPVARQPIADTHNQGTPEITTREIAKSRAPSVTARGASTVLPVVDTDGVGTSSAGMHQSFTWADLLKDTADKGKTSVQDMDGPKLLSKINIFFLIGNNTPLTRQAPLEPKIKAVLWKRSREKAVKNFPSLENMGLIQ</sequence>
<accession>A0AAV0GKJ9</accession>
<feature type="region of interest" description="Disordered" evidence="1">
    <location>
        <begin position="217"/>
        <end position="265"/>
    </location>
</feature>
<dbReference type="Proteomes" id="UP001152523">
    <property type="component" value="Unassembled WGS sequence"/>
</dbReference>
<evidence type="ECO:0000256" key="1">
    <source>
        <dbReference type="SAM" id="MobiDB-lite"/>
    </source>
</evidence>
<evidence type="ECO:0000313" key="2">
    <source>
        <dbReference type="EMBL" id="CAH9148491.1"/>
    </source>
</evidence>
<feature type="region of interest" description="Disordered" evidence="1">
    <location>
        <begin position="33"/>
        <end position="54"/>
    </location>
</feature>
<evidence type="ECO:0000313" key="3">
    <source>
        <dbReference type="Proteomes" id="UP001152523"/>
    </source>
</evidence>
<dbReference type="EMBL" id="CAMAPF010001179">
    <property type="protein sequence ID" value="CAH9148491.1"/>
    <property type="molecule type" value="Genomic_DNA"/>
</dbReference>
<dbReference type="AlphaFoldDB" id="A0AAV0GKJ9"/>
<gene>
    <name evidence="2" type="ORF">CEPIT_LOCUS44552</name>
</gene>
<organism evidence="2 3">
    <name type="scientific">Cuscuta epithymum</name>
    <dbReference type="NCBI Taxonomy" id="186058"/>
    <lineage>
        <taxon>Eukaryota</taxon>
        <taxon>Viridiplantae</taxon>
        <taxon>Streptophyta</taxon>
        <taxon>Embryophyta</taxon>
        <taxon>Tracheophyta</taxon>
        <taxon>Spermatophyta</taxon>
        <taxon>Magnoliopsida</taxon>
        <taxon>eudicotyledons</taxon>
        <taxon>Gunneridae</taxon>
        <taxon>Pentapetalae</taxon>
        <taxon>asterids</taxon>
        <taxon>lamiids</taxon>
        <taxon>Solanales</taxon>
        <taxon>Convolvulaceae</taxon>
        <taxon>Cuscuteae</taxon>
        <taxon>Cuscuta</taxon>
        <taxon>Cuscuta subgen. Cuscuta</taxon>
    </lineage>
</organism>
<reference evidence="2" key="1">
    <citation type="submission" date="2022-07" db="EMBL/GenBank/DDBJ databases">
        <authorList>
            <person name="Macas J."/>
            <person name="Novak P."/>
            <person name="Neumann P."/>
        </authorList>
    </citation>
    <scope>NUCLEOTIDE SEQUENCE</scope>
</reference>
<keyword evidence="3" id="KW-1185">Reference proteome</keyword>
<comment type="caution">
    <text evidence="2">The sequence shown here is derived from an EMBL/GenBank/DDBJ whole genome shotgun (WGS) entry which is preliminary data.</text>
</comment>